<feature type="region of interest" description="Disordered" evidence="1">
    <location>
        <begin position="46"/>
        <end position="96"/>
    </location>
</feature>
<evidence type="ECO:0000256" key="1">
    <source>
        <dbReference type="SAM" id="MobiDB-lite"/>
    </source>
</evidence>
<dbReference type="Proteomes" id="UP000823963">
    <property type="component" value="Unassembled WGS sequence"/>
</dbReference>
<feature type="compositionally biased region" description="Polar residues" evidence="1">
    <location>
        <begin position="74"/>
        <end position="94"/>
    </location>
</feature>
<evidence type="ECO:0000313" key="2">
    <source>
        <dbReference type="EMBL" id="HIX01687.1"/>
    </source>
</evidence>
<organism evidence="2 3">
    <name type="scientific">Candidatus Ligilactobacillus excrementigallinarum</name>
    <dbReference type="NCBI Taxonomy" id="2838641"/>
    <lineage>
        <taxon>Bacteria</taxon>
        <taxon>Bacillati</taxon>
        <taxon>Bacillota</taxon>
        <taxon>Bacilli</taxon>
        <taxon>Lactobacillales</taxon>
        <taxon>Lactobacillaceae</taxon>
        <taxon>Ligilactobacillus</taxon>
    </lineage>
</organism>
<dbReference type="AlphaFoldDB" id="A0A9D1UWE2"/>
<comment type="caution">
    <text evidence="2">The sequence shown here is derived from an EMBL/GenBank/DDBJ whole genome shotgun (WGS) entry which is preliminary data.</text>
</comment>
<protein>
    <submittedName>
        <fullName evidence="2">Uncharacterized protein</fullName>
    </submittedName>
</protein>
<evidence type="ECO:0000313" key="3">
    <source>
        <dbReference type="Proteomes" id="UP000823963"/>
    </source>
</evidence>
<reference evidence="2" key="2">
    <citation type="submission" date="2021-04" db="EMBL/GenBank/DDBJ databases">
        <authorList>
            <person name="Gilroy R."/>
        </authorList>
    </citation>
    <scope>NUCLEOTIDE SEQUENCE</scope>
    <source>
        <strain evidence="2">6627</strain>
    </source>
</reference>
<gene>
    <name evidence="2" type="ORF">H9861_02915</name>
</gene>
<name>A0A9D1UWE2_9LACO</name>
<sequence length="172" mass="18609">MKENKSKKWLWILLGIAGLLLVGTVGYLSGRLSSIEKGHLSVESSKVISSSKRSSSSNRSTKSEQEVYSESKEGSSNITSSAVPTGSNSVSEANGHTGADVANGTFDGCHNVHELANKNETVVSVLIKYFGYTPEQAYQYVNENMDWLMSHNMLGSGTIQTAYQYSKTGTIK</sequence>
<proteinExistence type="predicted"/>
<dbReference type="EMBL" id="DXFP01000022">
    <property type="protein sequence ID" value="HIX01687.1"/>
    <property type="molecule type" value="Genomic_DNA"/>
</dbReference>
<accession>A0A9D1UWE2</accession>
<feature type="compositionally biased region" description="Basic and acidic residues" evidence="1">
    <location>
        <begin position="61"/>
        <end position="73"/>
    </location>
</feature>
<reference evidence="2" key="1">
    <citation type="journal article" date="2021" name="PeerJ">
        <title>Extensive microbial diversity within the chicken gut microbiome revealed by metagenomics and culture.</title>
        <authorList>
            <person name="Gilroy R."/>
            <person name="Ravi A."/>
            <person name="Getino M."/>
            <person name="Pursley I."/>
            <person name="Horton D.L."/>
            <person name="Alikhan N.F."/>
            <person name="Baker D."/>
            <person name="Gharbi K."/>
            <person name="Hall N."/>
            <person name="Watson M."/>
            <person name="Adriaenssens E.M."/>
            <person name="Foster-Nyarko E."/>
            <person name="Jarju S."/>
            <person name="Secka A."/>
            <person name="Antonio M."/>
            <person name="Oren A."/>
            <person name="Chaudhuri R.R."/>
            <person name="La Ragione R."/>
            <person name="Hildebrand F."/>
            <person name="Pallen M.J."/>
        </authorList>
    </citation>
    <scope>NUCLEOTIDE SEQUENCE</scope>
    <source>
        <strain evidence="2">6627</strain>
    </source>
</reference>
<feature type="compositionally biased region" description="Low complexity" evidence="1">
    <location>
        <begin position="46"/>
        <end position="60"/>
    </location>
</feature>